<dbReference type="RefSeq" id="WP_184859188.1">
    <property type="nucleotide sequence ID" value="NZ_BAAAWY010000008.1"/>
</dbReference>
<dbReference type="AlphaFoldDB" id="A0A7W9NFC7"/>
<comment type="caution">
    <text evidence="1">The sequence shown here is derived from an EMBL/GenBank/DDBJ whole genome shotgun (WGS) entry which is preliminary data.</text>
</comment>
<dbReference type="EMBL" id="JACHIR010000001">
    <property type="protein sequence ID" value="MBB5889986.1"/>
    <property type="molecule type" value="Genomic_DNA"/>
</dbReference>
<sequence>MLVAERAVTRPDHRDWVLSQALNVERHLAALRPFSVDEFGDPATGPSRGHVEAANALIGTLRRPLRTASARVRDAAETAVARPDRAAMTELLHQKSRAHDFVRAVEQVWDFYLELFGQRQSAFAPWLVACDRIALDCYQYAYLGVGVPKPIPAPAPFCYLRTGFSPATFRRGIRLSRIGRQLNPFPLIQLPYHRMVNPWTLGAVLHEVSHNLQNDLGLHRVVPVGIARRLLADGLPRSVAATWTRWNRETFADMSGLLLGGPAFVGSLFDVIGRSRAQALRHSPTGVHPTPYLRAKLSIELLRRMGFTEQSRHYARLWRTLYPDTWGSSIPESLLRTADRAVPLVVDTICHTRYPSLGNRTLAAVLRFEHKEQAMIEEAAGRLARGVDPGVVPERFLIGAVRVALDRRLAGPDVLTRNFFGELGRRSR</sequence>
<accession>A0A7W9NFC7</accession>
<proteinExistence type="predicted"/>
<name>A0A7W9NFC7_9PSEU</name>
<evidence type="ECO:0000313" key="1">
    <source>
        <dbReference type="EMBL" id="MBB5889986.1"/>
    </source>
</evidence>
<organism evidence="1 2">
    <name type="scientific">Kutzneria kofuensis</name>
    <dbReference type="NCBI Taxonomy" id="103725"/>
    <lineage>
        <taxon>Bacteria</taxon>
        <taxon>Bacillati</taxon>
        <taxon>Actinomycetota</taxon>
        <taxon>Actinomycetes</taxon>
        <taxon>Pseudonocardiales</taxon>
        <taxon>Pseudonocardiaceae</taxon>
        <taxon>Kutzneria</taxon>
    </lineage>
</organism>
<dbReference type="Proteomes" id="UP000585638">
    <property type="component" value="Unassembled WGS sequence"/>
</dbReference>
<evidence type="ECO:0000313" key="2">
    <source>
        <dbReference type="Proteomes" id="UP000585638"/>
    </source>
</evidence>
<keyword evidence="2" id="KW-1185">Reference proteome</keyword>
<gene>
    <name evidence="1" type="ORF">BJ998_001182</name>
</gene>
<reference evidence="1 2" key="1">
    <citation type="submission" date="2020-08" db="EMBL/GenBank/DDBJ databases">
        <title>Sequencing the genomes of 1000 actinobacteria strains.</title>
        <authorList>
            <person name="Klenk H.-P."/>
        </authorList>
    </citation>
    <scope>NUCLEOTIDE SEQUENCE [LARGE SCALE GENOMIC DNA]</scope>
    <source>
        <strain evidence="1 2">DSM 43851</strain>
    </source>
</reference>
<protein>
    <submittedName>
        <fullName evidence="1">Uncharacterized protein</fullName>
    </submittedName>
</protein>